<feature type="compositionally biased region" description="Low complexity" evidence="14">
    <location>
        <begin position="112"/>
        <end position="128"/>
    </location>
</feature>
<dbReference type="Gene3D" id="1.10.10.60">
    <property type="entry name" value="Homeodomain-like"/>
    <property type="match status" value="1"/>
</dbReference>
<evidence type="ECO:0000256" key="15">
    <source>
        <dbReference type="SAM" id="Phobius"/>
    </source>
</evidence>
<keyword evidence="19" id="KW-1185">Reference proteome</keyword>
<dbReference type="GeneTree" id="ENSGT01030000234515"/>
<feature type="domain" description="Homeobox" evidence="16">
    <location>
        <begin position="267"/>
        <end position="311"/>
    </location>
</feature>
<feature type="DNA-binding region" description="Homeobox" evidence="12">
    <location>
        <begin position="269"/>
        <end position="312"/>
    </location>
</feature>
<evidence type="ECO:0000259" key="16">
    <source>
        <dbReference type="PROSITE" id="PS50071"/>
    </source>
</evidence>
<feature type="transmembrane region" description="Helical" evidence="15">
    <location>
        <begin position="483"/>
        <end position="511"/>
    </location>
</feature>
<gene>
    <name evidence="18" type="primary">POGLUT1</name>
</gene>
<dbReference type="InterPro" id="IPR009057">
    <property type="entry name" value="Homeodomain-like_sf"/>
</dbReference>
<keyword evidence="4" id="KW-0444">Lipid biosynthesis</keyword>
<evidence type="ECO:0000256" key="5">
    <source>
        <dbReference type="ARBA" id="ARBA00022679"/>
    </source>
</evidence>
<feature type="compositionally biased region" description="Pro residues" evidence="14">
    <location>
        <begin position="129"/>
        <end position="147"/>
    </location>
</feature>
<keyword evidence="12" id="KW-0238">DNA-binding</keyword>
<feature type="domain" description="TLC" evidence="17">
    <location>
        <begin position="314"/>
        <end position="515"/>
    </location>
</feature>
<evidence type="ECO:0000256" key="11">
    <source>
        <dbReference type="ARBA" id="ARBA00049036"/>
    </source>
</evidence>
<evidence type="ECO:0000256" key="8">
    <source>
        <dbReference type="ARBA" id="ARBA00022989"/>
    </source>
</evidence>
<dbReference type="PANTHER" id="PTHR12560">
    <property type="entry name" value="LONGEVITY ASSURANCE FACTOR 1 LAG1"/>
    <property type="match status" value="1"/>
</dbReference>
<evidence type="ECO:0008006" key="20">
    <source>
        <dbReference type="Google" id="ProtNLM"/>
    </source>
</evidence>
<sequence>MPGRPVCSRDQGTRGVGADARVWAGPEEGTRQEGIARTCGERNGTRSQTERRRCWVQRREIRRSPGTCRWLSARRASGQAWSGGGGGGGPGGGARPGPAARGGGSGKRSSPRRGPSAARTPRPAGARPGPAPPLQAPPPHPCLPPGPAAEGAPGAESRCRVRAAPAPSSPRPSPLRPAACAPRMWSSFNEWFWQEKLWLPPNSSWVALEDRDGLVYPHPRDVLAALPLALALVAMRFTFERFIGLPLSRWLGVRDQARRPAKSNATLEKYFLTEGCKPKEPQMAFLAAQCGLTLQQTRRWFRRRRNQDRPCLSKKFCEASWRFVFYLCSFFGGLSVLYHESWLWTPVMCWDNYPDQPLKPGLYYWYLLELSFYISLLITLHLDVKRKDFKEQVAHHFVTITLIVFSYSANLLRIGSLVLLLHDASDYLLEACKIFNYTRWRKACDTLFIIFSLVFFYTRLVLFPTQILYTTYYESIASSGPFFGYYFFNGLLMMLQLLHVFWSCLILRMIYSFTKKGQMEKDVRSDVEEADSSDGDVAQESLPLKNGAAPTDGPRSRAAGRLANGHAPAT</sequence>
<feature type="transmembrane region" description="Helical" evidence="15">
    <location>
        <begin position="323"/>
        <end position="343"/>
    </location>
</feature>
<dbReference type="SMART" id="SM00389">
    <property type="entry name" value="HOX"/>
    <property type="match status" value="1"/>
</dbReference>
<keyword evidence="6 13" id="KW-0812">Transmembrane</keyword>
<evidence type="ECO:0000256" key="6">
    <source>
        <dbReference type="ARBA" id="ARBA00022692"/>
    </source>
</evidence>
<dbReference type="InterPro" id="IPR016439">
    <property type="entry name" value="Lag1/Lac1-like"/>
</dbReference>
<evidence type="ECO:0000256" key="13">
    <source>
        <dbReference type="PROSITE-ProRule" id="PRU00205"/>
    </source>
</evidence>
<evidence type="ECO:0000259" key="17">
    <source>
        <dbReference type="PROSITE" id="PS50922"/>
    </source>
</evidence>
<evidence type="ECO:0000256" key="3">
    <source>
        <dbReference type="ARBA" id="ARBA00004991"/>
    </source>
</evidence>
<comment type="pathway">
    <text evidence="3">Sphingolipid metabolism.</text>
</comment>
<dbReference type="Proteomes" id="UP000823872">
    <property type="component" value="Chromosome A2"/>
</dbReference>
<evidence type="ECO:0000313" key="19">
    <source>
        <dbReference type="Proteomes" id="UP000823872"/>
    </source>
</evidence>
<evidence type="ECO:0000256" key="1">
    <source>
        <dbReference type="ARBA" id="ARBA00004477"/>
    </source>
</evidence>
<dbReference type="SMART" id="SM00724">
    <property type="entry name" value="TLC"/>
    <property type="match status" value="1"/>
</dbReference>
<evidence type="ECO:0000256" key="12">
    <source>
        <dbReference type="PROSITE-ProRule" id="PRU00108"/>
    </source>
</evidence>
<keyword evidence="9" id="KW-0443">Lipid metabolism</keyword>
<feature type="compositionally biased region" description="Gly residues" evidence="14">
    <location>
        <begin position="81"/>
        <end position="106"/>
    </location>
</feature>
<dbReference type="Ensembl" id="ENSFCTT00005044568.1">
    <property type="protein sequence ID" value="ENSFCTP00005031786.1"/>
    <property type="gene ID" value="ENSFCTG00005015449.1"/>
</dbReference>
<reference evidence="18" key="3">
    <citation type="submission" date="2025-09" db="UniProtKB">
        <authorList>
            <consortium name="Ensembl"/>
        </authorList>
    </citation>
    <scope>IDENTIFICATION</scope>
    <source>
        <strain evidence="18">breed Abyssinian</strain>
    </source>
</reference>
<dbReference type="InterPro" id="IPR006634">
    <property type="entry name" value="TLC-dom"/>
</dbReference>
<feature type="transmembrane region" description="Helical" evidence="15">
    <location>
        <begin position="363"/>
        <end position="382"/>
    </location>
</feature>
<dbReference type="InterPro" id="IPR001356">
    <property type="entry name" value="HD"/>
</dbReference>
<evidence type="ECO:0000313" key="18">
    <source>
        <dbReference type="Ensembl" id="ENSFCTP00005031786.1"/>
    </source>
</evidence>
<comment type="catalytic activity">
    <reaction evidence="11">
        <text>sphinganine + octadecanoyl-CoA = N-(octadecanoyl)-sphinganine + CoA + H(+)</text>
        <dbReference type="Rhea" id="RHEA:36547"/>
        <dbReference type="ChEBI" id="CHEBI:15378"/>
        <dbReference type="ChEBI" id="CHEBI:57287"/>
        <dbReference type="ChEBI" id="CHEBI:57394"/>
        <dbReference type="ChEBI" id="CHEBI:57817"/>
        <dbReference type="ChEBI" id="CHEBI:67033"/>
    </reaction>
    <physiologicalReaction direction="left-to-right" evidence="11">
        <dbReference type="Rhea" id="RHEA:36548"/>
    </physiologicalReaction>
</comment>
<feature type="region of interest" description="Disordered" evidence="14">
    <location>
        <begin position="524"/>
        <end position="570"/>
    </location>
</feature>
<keyword evidence="7" id="KW-0256">Endoplasmic reticulum</keyword>
<feature type="compositionally biased region" description="Low complexity" evidence="14">
    <location>
        <begin position="148"/>
        <end position="166"/>
    </location>
</feature>
<feature type="transmembrane region" description="Helical" evidence="15">
    <location>
        <begin position="443"/>
        <end position="463"/>
    </location>
</feature>
<feature type="region of interest" description="Disordered" evidence="14">
    <location>
        <begin position="1"/>
        <end position="178"/>
    </location>
</feature>
<keyword evidence="10 13" id="KW-0472">Membrane</keyword>
<dbReference type="PROSITE" id="PS50922">
    <property type="entry name" value="TLC"/>
    <property type="match status" value="1"/>
</dbReference>
<reference evidence="18" key="2">
    <citation type="submission" date="2025-08" db="UniProtKB">
        <authorList>
            <consortium name="Ensembl"/>
        </authorList>
    </citation>
    <scope>IDENTIFICATION</scope>
    <source>
        <strain evidence="18">breed Abyssinian</strain>
    </source>
</reference>
<evidence type="ECO:0000256" key="4">
    <source>
        <dbReference type="ARBA" id="ARBA00022516"/>
    </source>
</evidence>
<dbReference type="SUPFAM" id="SSF46689">
    <property type="entry name" value="Homeodomain-like"/>
    <property type="match status" value="1"/>
</dbReference>
<evidence type="ECO:0000256" key="9">
    <source>
        <dbReference type="ARBA" id="ARBA00023098"/>
    </source>
</evidence>
<keyword evidence="8 15" id="KW-1133">Transmembrane helix</keyword>
<comment type="pathway">
    <text evidence="2">Lipid metabolism; sphingolipid metabolism.</text>
</comment>
<dbReference type="Pfam" id="PF03798">
    <property type="entry name" value="TRAM_LAG1_CLN8"/>
    <property type="match status" value="1"/>
</dbReference>
<reference evidence="18 19" key="1">
    <citation type="submission" date="2021-02" db="EMBL/GenBank/DDBJ databases">
        <title>Safari Cat Assemblies.</title>
        <authorList>
            <person name="Bredemeyer K.R."/>
            <person name="Murphy W.J."/>
        </authorList>
    </citation>
    <scope>NUCLEOTIDE SEQUENCE [LARGE SCALE GENOMIC DNA]</scope>
</reference>
<keyword evidence="5" id="KW-0808">Transferase</keyword>
<evidence type="ECO:0000256" key="10">
    <source>
        <dbReference type="ARBA" id="ARBA00023136"/>
    </source>
</evidence>
<evidence type="ECO:0000256" key="14">
    <source>
        <dbReference type="SAM" id="MobiDB-lite"/>
    </source>
</evidence>
<organism evidence="18 19">
    <name type="scientific">Felis catus</name>
    <name type="common">Cat</name>
    <name type="synonym">Felis silvestris catus</name>
    <dbReference type="NCBI Taxonomy" id="9685"/>
    <lineage>
        <taxon>Eukaryota</taxon>
        <taxon>Metazoa</taxon>
        <taxon>Chordata</taxon>
        <taxon>Craniata</taxon>
        <taxon>Vertebrata</taxon>
        <taxon>Euteleostomi</taxon>
        <taxon>Mammalia</taxon>
        <taxon>Eutheria</taxon>
        <taxon>Laurasiatheria</taxon>
        <taxon>Carnivora</taxon>
        <taxon>Feliformia</taxon>
        <taxon>Felidae</taxon>
        <taxon>Felinae</taxon>
        <taxon>Felis</taxon>
    </lineage>
</organism>
<evidence type="ECO:0000256" key="7">
    <source>
        <dbReference type="ARBA" id="ARBA00022824"/>
    </source>
</evidence>
<comment type="subcellular location">
    <subcellularLocation>
        <location evidence="1">Endoplasmic reticulum membrane</location>
        <topology evidence="1">Multi-pass membrane protein</topology>
    </subcellularLocation>
    <subcellularLocation>
        <location evidence="12">Nucleus</location>
    </subcellularLocation>
</comment>
<evidence type="ECO:0000256" key="2">
    <source>
        <dbReference type="ARBA" id="ARBA00004760"/>
    </source>
</evidence>
<dbReference type="PROSITE" id="PS50071">
    <property type="entry name" value="HOMEOBOX_2"/>
    <property type="match status" value="1"/>
</dbReference>
<accession>A0ABI7YAA6</accession>
<protein>
    <recommendedName>
        <fullName evidence="20">Ceramide synthase 4</fullName>
    </recommendedName>
</protein>
<keyword evidence="12" id="KW-0539">Nucleus</keyword>
<keyword evidence="12" id="KW-0371">Homeobox</keyword>
<proteinExistence type="predicted"/>
<name>A0ABI7YAA6_FELCA</name>
<feature type="compositionally biased region" description="Basic and acidic residues" evidence="14">
    <location>
        <begin position="39"/>
        <end position="63"/>
    </location>
</feature>
<dbReference type="PANTHER" id="PTHR12560:SF6">
    <property type="entry name" value="CERAMIDE SYNTHASE 4"/>
    <property type="match status" value="1"/>
</dbReference>